<keyword evidence="4 11" id="KW-0240">DNA-directed RNA polymerase</keyword>
<comment type="similarity">
    <text evidence="1 11">Belongs to the RNA polymerase subunit omega family.</text>
</comment>
<dbReference type="PANTHER" id="PTHR34476">
    <property type="entry name" value="DNA-DIRECTED RNA POLYMERASE SUBUNIT OMEGA"/>
    <property type="match status" value="1"/>
</dbReference>
<evidence type="ECO:0000256" key="9">
    <source>
        <dbReference type="ARBA" id="ARBA00030998"/>
    </source>
</evidence>
<keyword evidence="7 11" id="KW-0804">Transcription</keyword>
<reference evidence="13 14" key="1">
    <citation type="submission" date="2014-03" db="EMBL/GenBank/DDBJ databases">
        <title>Selection and divergence in the genomes of co-occurring obligate luminous symbionts with specific hosts.</title>
        <authorList>
            <person name="Hendry T.A."/>
            <person name="de Wet J.R."/>
            <person name="Dunlap P.V."/>
        </authorList>
    </citation>
    <scope>NUCLEOTIDE SEQUENCE [LARGE SCALE GENOMIC DNA]</scope>
    <source>
        <strain evidence="13 14">Ppalp.1</strain>
    </source>
</reference>
<comment type="function">
    <text evidence="11">Promotes RNA polymerase assembly. Latches the N- and C-terminal regions of the beta' subunit thereby facilitating its interaction with the beta and alpha subunits.</text>
</comment>
<evidence type="ECO:0000256" key="1">
    <source>
        <dbReference type="ARBA" id="ARBA00006711"/>
    </source>
</evidence>
<keyword evidence="14" id="KW-1185">Reference proteome</keyword>
<keyword evidence="5 11" id="KW-0808">Transferase</keyword>
<organism evidence="13 14">
    <name type="scientific">Candidatus Photodesmus blepharonis</name>
    <dbReference type="NCBI Taxonomy" id="1179155"/>
    <lineage>
        <taxon>Bacteria</taxon>
        <taxon>Pseudomonadati</taxon>
        <taxon>Pseudomonadota</taxon>
        <taxon>Gammaproteobacteria</taxon>
        <taxon>Vibrionales</taxon>
        <taxon>Vibrionaceae</taxon>
        <taxon>Candidatus Photodesmus</taxon>
    </lineage>
</organism>
<evidence type="ECO:0000256" key="8">
    <source>
        <dbReference type="ARBA" id="ARBA00029924"/>
    </source>
</evidence>
<comment type="caution">
    <text evidence="13">The sequence shown here is derived from an EMBL/GenBank/DDBJ whole genome shotgun (WGS) entry which is preliminary data.</text>
</comment>
<evidence type="ECO:0000256" key="3">
    <source>
        <dbReference type="ARBA" id="ARBA00013725"/>
    </source>
</evidence>
<evidence type="ECO:0000256" key="6">
    <source>
        <dbReference type="ARBA" id="ARBA00022695"/>
    </source>
</evidence>
<evidence type="ECO:0000313" key="14">
    <source>
        <dbReference type="Proteomes" id="UP000053784"/>
    </source>
</evidence>
<protein>
    <recommendedName>
        <fullName evidence="3 11">DNA-directed RNA polymerase subunit omega</fullName>
        <shortName evidence="11">RNAP omega subunit</shortName>
        <ecNumber evidence="2 11">2.7.7.6</ecNumber>
    </recommendedName>
    <alternativeName>
        <fullName evidence="9 11">RNA polymerase omega subunit</fullName>
    </alternativeName>
    <alternativeName>
        <fullName evidence="8 11">Transcriptase subunit omega</fullName>
    </alternativeName>
</protein>
<dbReference type="RefSeq" id="WP_052538070.1">
    <property type="nucleotide sequence ID" value="NZ_JGVK01000018.1"/>
</dbReference>
<evidence type="ECO:0000256" key="4">
    <source>
        <dbReference type="ARBA" id="ARBA00022478"/>
    </source>
</evidence>
<dbReference type="Gene3D" id="3.90.940.10">
    <property type="match status" value="1"/>
</dbReference>
<dbReference type="GO" id="GO:0003677">
    <property type="term" value="F:DNA binding"/>
    <property type="evidence" value="ECO:0007669"/>
    <property type="project" value="UniProtKB-UniRule"/>
</dbReference>
<dbReference type="SMART" id="SM01409">
    <property type="entry name" value="RNA_pol_Rpb6"/>
    <property type="match status" value="1"/>
</dbReference>
<gene>
    <name evidence="11 13" type="primary">rpoZ</name>
    <name evidence="13" type="ORF">CF67_25027</name>
</gene>
<evidence type="ECO:0000313" key="13">
    <source>
        <dbReference type="EMBL" id="KEY91284.1"/>
    </source>
</evidence>
<dbReference type="PANTHER" id="PTHR34476:SF1">
    <property type="entry name" value="DNA-DIRECTED RNA POLYMERASE SUBUNIT OMEGA"/>
    <property type="match status" value="1"/>
</dbReference>
<evidence type="ECO:0000256" key="10">
    <source>
        <dbReference type="ARBA" id="ARBA00048552"/>
    </source>
</evidence>
<dbReference type="EMBL" id="JGVK01000018">
    <property type="protein sequence ID" value="KEY91284.1"/>
    <property type="molecule type" value="Genomic_DNA"/>
</dbReference>
<feature type="region of interest" description="Disordered" evidence="12">
    <location>
        <begin position="69"/>
        <end position="95"/>
    </location>
</feature>
<sequence>MARVTVQDAVEKVGNRFDLVLIAARRARQMQTDGKNSLVPEENDKPTVIALREIEEGLITKDLLDARERQEQQEQQAAELTASNSERRPHSLTFGTRRQFFF</sequence>
<dbReference type="InterPro" id="IPR036161">
    <property type="entry name" value="RPB6/omega-like_sf"/>
</dbReference>
<name>A0A084CNA5_9GAMM</name>
<dbReference type="Proteomes" id="UP000053784">
    <property type="component" value="Unassembled WGS sequence"/>
</dbReference>
<dbReference type="InterPro" id="IPR006110">
    <property type="entry name" value="Pol_omega/Rpo6/RPB6"/>
</dbReference>
<dbReference type="InterPro" id="IPR003716">
    <property type="entry name" value="DNA-dir_RNA_pol_omega"/>
</dbReference>
<dbReference type="STRING" id="1179155.CF67_25027"/>
<dbReference type="SUPFAM" id="SSF63562">
    <property type="entry name" value="RPB6/omega subunit-like"/>
    <property type="match status" value="1"/>
</dbReference>
<dbReference type="GO" id="GO:0006351">
    <property type="term" value="P:DNA-templated transcription"/>
    <property type="evidence" value="ECO:0007669"/>
    <property type="project" value="UniProtKB-UniRule"/>
</dbReference>
<dbReference type="GO" id="GO:0000428">
    <property type="term" value="C:DNA-directed RNA polymerase complex"/>
    <property type="evidence" value="ECO:0007669"/>
    <property type="project" value="UniProtKB-KW"/>
</dbReference>
<dbReference type="HAMAP" id="MF_00366">
    <property type="entry name" value="RNApol_bact_RpoZ"/>
    <property type="match status" value="1"/>
</dbReference>
<evidence type="ECO:0000256" key="2">
    <source>
        <dbReference type="ARBA" id="ARBA00012418"/>
    </source>
</evidence>
<comment type="catalytic activity">
    <reaction evidence="10 11">
        <text>RNA(n) + a ribonucleoside 5'-triphosphate = RNA(n+1) + diphosphate</text>
        <dbReference type="Rhea" id="RHEA:21248"/>
        <dbReference type="Rhea" id="RHEA-COMP:14527"/>
        <dbReference type="Rhea" id="RHEA-COMP:17342"/>
        <dbReference type="ChEBI" id="CHEBI:33019"/>
        <dbReference type="ChEBI" id="CHEBI:61557"/>
        <dbReference type="ChEBI" id="CHEBI:140395"/>
        <dbReference type="EC" id="2.7.7.6"/>
    </reaction>
</comment>
<evidence type="ECO:0000256" key="11">
    <source>
        <dbReference type="HAMAP-Rule" id="MF_00366"/>
    </source>
</evidence>
<dbReference type="EC" id="2.7.7.6" evidence="2 11"/>
<dbReference type="AlphaFoldDB" id="A0A084CNA5"/>
<evidence type="ECO:0000256" key="5">
    <source>
        <dbReference type="ARBA" id="ARBA00022679"/>
    </source>
</evidence>
<keyword evidence="6 11" id="KW-0548">Nucleotidyltransferase</keyword>
<proteinExistence type="inferred from homology"/>
<dbReference type="Pfam" id="PF01192">
    <property type="entry name" value="RNA_pol_Rpb6"/>
    <property type="match status" value="1"/>
</dbReference>
<accession>A0A084CNA5</accession>
<comment type="subunit">
    <text evidence="11">The RNAP catalytic core consists of 2 alpha, 1 beta, 1 beta' and 1 omega subunit. When a sigma factor is associated with the core the holoenzyme is formed, which can initiate transcription.</text>
</comment>
<dbReference type="eggNOG" id="COG1758">
    <property type="taxonomic scope" value="Bacteria"/>
</dbReference>
<dbReference type="NCBIfam" id="TIGR00690">
    <property type="entry name" value="rpoZ"/>
    <property type="match status" value="1"/>
</dbReference>
<evidence type="ECO:0000256" key="12">
    <source>
        <dbReference type="SAM" id="MobiDB-lite"/>
    </source>
</evidence>
<evidence type="ECO:0000256" key="7">
    <source>
        <dbReference type="ARBA" id="ARBA00023163"/>
    </source>
</evidence>
<dbReference type="GO" id="GO:0003899">
    <property type="term" value="F:DNA-directed RNA polymerase activity"/>
    <property type="evidence" value="ECO:0007669"/>
    <property type="project" value="UniProtKB-UniRule"/>
</dbReference>
<dbReference type="OrthoDB" id="9796300at2"/>